<name>A0ABS9YM14_9ACTN</name>
<evidence type="ECO:0000313" key="7">
    <source>
        <dbReference type="Proteomes" id="UP001165269"/>
    </source>
</evidence>
<proteinExistence type="predicted"/>
<evidence type="ECO:0000256" key="4">
    <source>
        <dbReference type="ARBA" id="ARBA00022741"/>
    </source>
</evidence>
<dbReference type="PANTHER" id="PTHR31219">
    <property type="entry name" value="CHROMOSOME 28 C12ORF29 HOMOLOG"/>
    <property type="match status" value="1"/>
</dbReference>
<dbReference type="InterPro" id="IPR041211">
    <property type="entry name" value="RLIG1"/>
</dbReference>
<keyword evidence="7" id="KW-1185">Reference proteome</keyword>
<comment type="caution">
    <text evidence="6">The sequence shown here is derived from an EMBL/GenBank/DDBJ whole genome shotgun (WGS) entry which is preliminary data.</text>
</comment>
<protein>
    <submittedName>
        <fullName evidence="6">DUF5565 family protein</fullName>
    </submittedName>
</protein>
<keyword evidence="3" id="KW-0436">Ligase</keyword>
<dbReference type="RefSeq" id="WP_242775418.1">
    <property type="nucleotide sequence ID" value="NZ_JALDAY010000015.1"/>
</dbReference>
<keyword evidence="4" id="KW-0547">Nucleotide-binding</keyword>
<evidence type="ECO:0000256" key="2">
    <source>
        <dbReference type="ARBA" id="ARBA00001946"/>
    </source>
</evidence>
<dbReference type="Proteomes" id="UP001165269">
    <property type="component" value="Unassembled WGS sequence"/>
</dbReference>
<evidence type="ECO:0000256" key="5">
    <source>
        <dbReference type="ARBA" id="ARBA00022840"/>
    </source>
</evidence>
<gene>
    <name evidence="6" type="ORF">MQP27_41610</name>
</gene>
<dbReference type="EMBL" id="JALDAY010000015">
    <property type="protein sequence ID" value="MCI3277586.1"/>
    <property type="molecule type" value="Genomic_DNA"/>
</dbReference>
<organism evidence="6 7">
    <name type="scientific">Streptomyces cylindrosporus</name>
    <dbReference type="NCBI Taxonomy" id="2927583"/>
    <lineage>
        <taxon>Bacteria</taxon>
        <taxon>Bacillati</taxon>
        <taxon>Actinomycetota</taxon>
        <taxon>Actinomycetes</taxon>
        <taxon>Kitasatosporales</taxon>
        <taxon>Streptomycetaceae</taxon>
        <taxon>Streptomyces</taxon>
    </lineage>
</organism>
<reference evidence="6" key="1">
    <citation type="submission" date="2022-03" db="EMBL/GenBank/DDBJ databases">
        <title>Streptomyces 7R015 and 7R016 isolated from Barleria lupulina in Thailand.</title>
        <authorList>
            <person name="Kanchanasin P."/>
            <person name="Phongsopitanun W."/>
            <person name="Tanasupawat S."/>
        </authorList>
    </citation>
    <scope>NUCLEOTIDE SEQUENCE</scope>
    <source>
        <strain evidence="6">7R015</strain>
    </source>
</reference>
<dbReference type="PANTHER" id="PTHR31219:SF2">
    <property type="entry name" value="RNA LIGASE 1"/>
    <property type="match status" value="1"/>
</dbReference>
<dbReference type="Pfam" id="PF17720">
    <property type="entry name" value="RLIG1"/>
    <property type="match status" value="1"/>
</dbReference>
<sequence length="260" mass="29051">MRKIPTLFVRDPEDRRRVLPTVTPGCEWVLAGQGRPTRKLDGTCVMYDEHGAWWARREVKPGKTIPPGFVTVQHDENTSKLVGWEPIVQSSFAKYHAEALDAAETTHNAAEPWIVGTYELIGPNINGNPERYDRHWLVAHTYTETLRVDELTFDGIRDSVLRWHRIGHIEGIVWHHPDGRMVKIKARDFTDPEPLPPSPTDELHTAAVRMRTLNGPAAEPIAKLLETTADHIDFGSGAPGHPLIDAAIAVAQAINGGQKR</sequence>
<evidence type="ECO:0000256" key="3">
    <source>
        <dbReference type="ARBA" id="ARBA00022598"/>
    </source>
</evidence>
<keyword evidence="5" id="KW-0067">ATP-binding</keyword>
<evidence type="ECO:0000313" key="6">
    <source>
        <dbReference type="EMBL" id="MCI3277586.1"/>
    </source>
</evidence>
<comment type="cofactor">
    <cofactor evidence="2">
        <name>Mg(2+)</name>
        <dbReference type="ChEBI" id="CHEBI:18420"/>
    </cofactor>
</comment>
<comment type="cofactor">
    <cofactor evidence="1">
        <name>Mn(2+)</name>
        <dbReference type="ChEBI" id="CHEBI:29035"/>
    </cofactor>
</comment>
<accession>A0ABS9YM14</accession>
<evidence type="ECO:0000256" key="1">
    <source>
        <dbReference type="ARBA" id="ARBA00001936"/>
    </source>
</evidence>